<sequence>MDHFLTARLASRNLNIVVLCHNAFLFFTSRTRSISNTIHHKGGNFDVYSLINLCELCPEMALKLLKRLQLKNPDGSNATVDLLRNYGFSETQLCRLVKRQPSVLLSKKLKFLHSIGFSTTDLPKILIGNTSILGLSLTKTIIPRYKIIRSLVSNDKEAVSTLKHGLWFFNRRNGMDDSVSNIEVLRQLGVPQSSISLLVTNFPTVAFMKHLRFVTAVNKVKEMRFDPLKSNFLLAVQVLTKMNEVMWKSKLEIFEKWGWSRDMCLTAFKSHPHYIMASEKKITKVLSFLAKDMGLPLEDICPAIFNNNLEKTVIPRFAVVKILKSRGLVKSDLKLSSFVRISEKVFLERYVTRFQKIAPLLFKGT</sequence>
<keyword evidence="2" id="KW-0806">Transcription termination</keyword>
<evidence type="ECO:0000256" key="2">
    <source>
        <dbReference type="ARBA" id="ARBA00022472"/>
    </source>
</evidence>
<dbReference type="PANTHER" id="PTHR13068:SF133">
    <property type="entry name" value="MITOCHONDRIAL TRANSCRIPTION TERMINATION FACTOR FAMILY PROTEIN"/>
    <property type="match status" value="1"/>
</dbReference>
<accession>A0A8B8KAS3</accession>
<dbReference type="SMART" id="SM00733">
    <property type="entry name" value="Mterf"/>
    <property type="match status" value="4"/>
</dbReference>
<dbReference type="KEGG" id="aprc:113854181"/>
<protein>
    <submittedName>
        <fullName evidence="5">Uncharacterized protein LOC113854181</fullName>
    </submittedName>
</protein>
<keyword evidence="2" id="KW-0804">Transcription</keyword>
<evidence type="ECO:0000313" key="4">
    <source>
        <dbReference type="Proteomes" id="UP000694853"/>
    </source>
</evidence>
<dbReference type="OrthoDB" id="637682at2759"/>
<name>A0A8B8KAS3_ABRPR</name>
<proteinExistence type="inferred from homology"/>
<dbReference type="Proteomes" id="UP000694853">
    <property type="component" value="Unplaced"/>
</dbReference>
<evidence type="ECO:0000256" key="3">
    <source>
        <dbReference type="ARBA" id="ARBA00022946"/>
    </source>
</evidence>
<dbReference type="AlphaFoldDB" id="A0A8B8KAS3"/>
<evidence type="ECO:0000313" key="5">
    <source>
        <dbReference type="RefSeq" id="XP_027340867.1"/>
    </source>
</evidence>
<dbReference type="FunFam" id="1.25.70.10:FF:000001">
    <property type="entry name" value="Mitochondrial transcription termination factor-like"/>
    <property type="match status" value="1"/>
</dbReference>
<organism evidence="4 5">
    <name type="scientific">Abrus precatorius</name>
    <name type="common">Indian licorice</name>
    <name type="synonym">Glycine abrus</name>
    <dbReference type="NCBI Taxonomy" id="3816"/>
    <lineage>
        <taxon>Eukaryota</taxon>
        <taxon>Viridiplantae</taxon>
        <taxon>Streptophyta</taxon>
        <taxon>Embryophyta</taxon>
        <taxon>Tracheophyta</taxon>
        <taxon>Spermatophyta</taxon>
        <taxon>Magnoliopsida</taxon>
        <taxon>eudicotyledons</taxon>
        <taxon>Gunneridae</taxon>
        <taxon>Pentapetalae</taxon>
        <taxon>rosids</taxon>
        <taxon>fabids</taxon>
        <taxon>Fabales</taxon>
        <taxon>Fabaceae</taxon>
        <taxon>Papilionoideae</taxon>
        <taxon>50 kb inversion clade</taxon>
        <taxon>NPAAA clade</taxon>
        <taxon>indigoferoid/millettioid clade</taxon>
        <taxon>Abreae</taxon>
        <taxon>Abrus</taxon>
    </lineage>
</organism>
<keyword evidence="3" id="KW-0809">Transit peptide</keyword>
<evidence type="ECO:0000256" key="1">
    <source>
        <dbReference type="ARBA" id="ARBA00007692"/>
    </source>
</evidence>
<dbReference type="GO" id="GO:0006353">
    <property type="term" value="P:DNA-templated transcription termination"/>
    <property type="evidence" value="ECO:0007669"/>
    <property type="project" value="UniProtKB-KW"/>
</dbReference>
<gene>
    <name evidence="5" type="primary">LOC113854181</name>
</gene>
<reference evidence="5" key="2">
    <citation type="submission" date="2025-08" db="UniProtKB">
        <authorList>
            <consortium name="RefSeq"/>
        </authorList>
    </citation>
    <scope>IDENTIFICATION</scope>
    <source>
        <tissue evidence="5">Young leaves</tissue>
    </source>
</reference>
<dbReference type="RefSeq" id="XP_027340867.1">
    <property type="nucleotide sequence ID" value="XM_027485066.1"/>
</dbReference>
<dbReference type="Pfam" id="PF02536">
    <property type="entry name" value="mTERF"/>
    <property type="match status" value="1"/>
</dbReference>
<dbReference type="InterPro" id="IPR038538">
    <property type="entry name" value="MTERF_sf"/>
</dbReference>
<keyword evidence="4" id="KW-1185">Reference proteome</keyword>
<dbReference type="Gene3D" id="1.25.70.10">
    <property type="entry name" value="Transcription termination factor 3, mitochondrial"/>
    <property type="match status" value="2"/>
</dbReference>
<reference evidence="4" key="1">
    <citation type="journal article" date="2019" name="Toxins">
        <title>Detection of Abrin-Like and Prepropulchellin-Like Toxin Genes and Transcripts Using Whole Genome Sequencing and Full-Length Transcript Sequencing of Abrus precatorius.</title>
        <authorList>
            <person name="Hovde B.T."/>
            <person name="Daligault H.E."/>
            <person name="Hanschen E.R."/>
            <person name="Kunde Y.A."/>
            <person name="Johnson M.B."/>
            <person name="Starkenburg S.R."/>
            <person name="Johnson S.L."/>
        </authorList>
    </citation>
    <scope>NUCLEOTIDE SEQUENCE [LARGE SCALE GENOMIC DNA]</scope>
</reference>
<dbReference type="GeneID" id="113854181"/>
<dbReference type="InterPro" id="IPR003690">
    <property type="entry name" value="MTERF"/>
</dbReference>
<dbReference type="PANTHER" id="PTHR13068">
    <property type="entry name" value="CGI-12 PROTEIN-RELATED"/>
    <property type="match status" value="1"/>
</dbReference>
<keyword evidence="2" id="KW-0805">Transcription regulation</keyword>
<comment type="similarity">
    <text evidence="1">Belongs to the mTERF family.</text>
</comment>
<dbReference type="GO" id="GO:0003676">
    <property type="term" value="F:nucleic acid binding"/>
    <property type="evidence" value="ECO:0007669"/>
    <property type="project" value="InterPro"/>
</dbReference>